<evidence type="ECO:0000313" key="3">
    <source>
        <dbReference type="Proteomes" id="UP000319160"/>
    </source>
</evidence>
<comment type="caution">
    <text evidence="2">The sequence shown here is derived from an EMBL/GenBank/DDBJ whole genome shotgun (WGS) entry which is preliminary data.</text>
</comment>
<evidence type="ECO:0000313" key="2">
    <source>
        <dbReference type="EMBL" id="TRX97778.1"/>
    </source>
</evidence>
<dbReference type="AlphaFoldDB" id="A0A553IC48"/>
<proteinExistence type="predicted"/>
<feature type="compositionally biased region" description="Polar residues" evidence="1">
    <location>
        <begin position="137"/>
        <end position="146"/>
    </location>
</feature>
<evidence type="ECO:0000256" key="1">
    <source>
        <dbReference type="SAM" id="MobiDB-lite"/>
    </source>
</evidence>
<keyword evidence="3" id="KW-1185">Reference proteome</keyword>
<protein>
    <submittedName>
        <fullName evidence="2">Uncharacterized protein</fullName>
    </submittedName>
</protein>
<feature type="region of interest" description="Disordered" evidence="1">
    <location>
        <begin position="125"/>
        <end position="150"/>
    </location>
</feature>
<dbReference type="OrthoDB" id="409136at2759"/>
<name>A0A553IC48_9PEZI</name>
<feature type="compositionally biased region" description="Basic and acidic residues" evidence="1">
    <location>
        <begin position="125"/>
        <end position="135"/>
    </location>
</feature>
<dbReference type="EMBL" id="VFLP01000005">
    <property type="protein sequence ID" value="TRX97778.1"/>
    <property type="molecule type" value="Genomic_DNA"/>
</dbReference>
<gene>
    <name evidence="2" type="ORF">FHL15_001533</name>
</gene>
<dbReference type="Proteomes" id="UP000319160">
    <property type="component" value="Unassembled WGS sequence"/>
</dbReference>
<accession>A0A553IC48</accession>
<organism evidence="2 3">
    <name type="scientific">Xylaria flabelliformis</name>
    <dbReference type="NCBI Taxonomy" id="2512241"/>
    <lineage>
        <taxon>Eukaryota</taxon>
        <taxon>Fungi</taxon>
        <taxon>Dikarya</taxon>
        <taxon>Ascomycota</taxon>
        <taxon>Pezizomycotina</taxon>
        <taxon>Sordariomycetes</taxon>
        <taxon>Xylariomycetidae</taxon>
        <taxon>Xylariales</taxon>
        <taxon>Xylariaceae</taxon>
        <taxon>Xylaria</taxon>
    </lineage>
</organism>
<dbReference type="STRING" id="2512241.A0A553IC48"/>
<reference evidence="3" key="1">
    <citation type="submission" date="2019-06" db="EMBL/GenBank/DDBJ databases">
        <title>Draft genome sequence of the griseofulvin-producing fungus Xylaria cubensis strain G536.</title>
        <authorList>
            <person name="Mead M.E."/>
            <person name="Raja H.A."/>
            <person name="Steenwyk J.L."/>
            <person name="Knowles S.L."/>
            <person name="Oberlies N.H."/>
            <person name="Rokas A."/>
        </authorList>
    </citation>
    <scope>NUCLEOTIDE SEQUENCE [LARGE SCALE GENOMIC DNA]</scope>
    <source>
        <strain evidence="3">G536</strain>
    </source>
</reference>
<sequence length="279" mass="31630">MRVLRPDRIGGFKFALKYPCWDGDDIFDMCEPIGSIVSIDEALDIAVIRMKPNELMTDKWGSDYDDNRQPFRHKPSVVAQYHPLQHGSASSFVNKKNFLEGQAARLRRELERAWEIIQEKDRRLQELTTGERDPKLGTSTDDSLSLASGRHPRLEFASSEASPDMTNLSTYQFTALKTERETKMRTKWLAQVDANEALNREKQEIKRGIAQAIEAISKVHDGRKEADNYEGLLKIASDLNNSLDNSADLKVFAGQLKLKRSLNVTRLNSSIIPPFPGKP</sequence>